<dbReference type="OrthoDB" id="6730379at2759"/>
<dbReference type="AlphaFoldDB" id="A0A2S4PT73"/>
<feature type="region of interest" description="Disordered" evidence="4">
    <location>
        <begin position="59"/>
        <end position="101"/>
    </location>
</feature>
<evidence type="ECO:0000313" key="6">
    <source>
        <dbReference type="EMBL" id="POS85237.1"/>
    </source>
</evidence>
<dbReference type="CDD" id="cd00590">
    <property type="entry name" value="RRM_SF"/>
    <property type="match status" value="1"/>
</dbReference>
<evidence type="ECO:0000256" key="3">
    <source>
        <dbReference type="PROSITE-ProRule" id="PRU00176"/>
    </source>
</evidence>
<dbReference type="Proteomes" id="UP000237438">
    <property type="component" value="Unassembled WGS sequence"/>
</dbReference>
<gene>
    <name evidence="6" type="ORF">EPUL_002042</name>
</gene>
<feature type="compositionally biased region" description="Basic and acidic residues" evidence="4">
    <location>
        <begin position="59"/>
        <end position="69"/>
    </location>
</feature>
<evidence type="ECO:0000259" key="5">
    <source>
        <dbReference type="PROSITE" id="PS50102"/>
    </source>
</evidence>
<keyword evidence="7" id="KW-1185">Reference proteome</keyword>
<evidence type="ECO:0000256" key="4">
    <source>
        <dbReference type="SAM" id="MobiDB-lite"/>
    </source>
</evidence>
<proteinExistence type="predicted"/>
<evidence type="ECO:0000313" key="7">
    <source>
        <dbReference type="Proteomes" id="UP000237438"/>
    </source>
</evidence>
<reference evidence="6 7" key="1">
    <citation type="submission" date="2017-10" db="EMBL/GenBank/DDBJ databases">
        <title>Development of genomic resources for the powdery mildew, Erysiphe pulchra.</title>
        <authorList>
            <person name="Wadl P.A."/>
            <person name="Mack B.M."/>
            <person name="Moore G."/>
            <person name="Beltz S.B."/>
        </authorList>
    </citation>
    <scope>NUCLEOTIDE SEQUENCE [LARGE SCALE GENOMIC DNA]</scope>
    <source>
        <strain evidence="6">Cflorida</strain>
    </source>
</reference>
<dbReference type="Gene3D" id="3.30.70.330">
    <property type="match status" value="2"/>
</dbReference>
<dbReference type="STRING" id="225359.A0A2S4PT73"/>
<feature type="domain" description="RRM" evidence="5">
    <location>
        <begin position="194"/>
        <end position="272"/>
    </location>
</feature>
<dbReference type="PANTHER" id="PTHR23236">
    <property type="entry name" value="EUKARYOTIC TRANSLATION INITIATION FACTOR 4B/4H"/>
    <property type="match status" value="1"/>
</dbReference>
<evidence type="ECO:0000256" key="2">
    <source>
        <dbReference type="ARBA" id="ARBA00022884"/>
    </source>
</evidence>
<feature type="domain" description="RRM" evidence="5">
    <location>
        <begin position="105"/>
        <end position="182"/>
    </location>
</feature>
<evidence type="ECO:0000256" key="1">
    <source>
        <dbReference type="ARBA" id="ARBA00022737"/>
    </source>
</evidence>
<organism evidence="6 7">
    <name type="scientific">Erysiphe pulchra</name>
    <dbReference type="NCBI Taxonomy" id="225359"/>
    <lineage>
        <taxon>Eukaryota</taxon>
        <taxon>Fungi</taxon>
        <taxon>Dikarya</taxon>
        <taxon>Ascomycota</taxon>
        <taxon>Pezizomycotina</taxon>
        <taxon>Leotiomycetes</taxon>
        <taxon>Erysiphales</taxon>
        <taxon>Erysiphaceae</taxon>
        <taxon>Erysiphe</taxon>
    </lineage>
</organism>
<dbReference type="InterPro" id="IPR000504">
    <property type="entry name" value="RRM_dom"/>
</dbReference>
<dbReference type="PANTHER" id="PTHR23236:SF119">
    <property type="entry name" value="NUCLEAR RNA-BINDING PROTEIN SART-3"/>
    <property type="match status" value="1"/>
</dbReference>
<dbReference type="Pfam" id="PF00076">
    <property type="entry name" value="RRM_1"/>
    <property type="match status" value="2"/>
</dbReference>
<sequence length="278" mass="31028">NHQRFQLRRAVFRAAASAPSSVLNIRPVNKTSPLLSLIISPLLPSVNIIGRFNSDYSGDRGRGFGENRGSDFLQDNDRSNFGNSRDSSFTRDRPFSPPADLTPNPNIYVGNLVFHVTEDDLKKEFSSFGPIKNAIIAVDSRGLSKGFGYVEFESTEQAQAAIAAKNQMVFEGRRLIVNYQAKTRRSTKENPPSKTLFVGNIAFEMTDAELNKLFREVRNCSDIRVAVDRRTGQPRGFAHAEFLTVEDATAAKELLADREIHGRKLRLDYSTGPSRTNN</sequence>
<dbReference type="SUPFAM" id="SSF54928">
    <property type="entry name" value="RNA-binding domain, RBD"/>
    <property type="match status" value="2"/>
</dbReference>
<dbReference type="SMART" id="SM00360">
    <property type="entry name" value="RRM"/>
    <property type="match status" value="2"/>
</dbReference>
<dbReference type="GO" id="GO:0003723">
    <property type="term" value="F:RNA binding"/>
    <property type="evidence" value="ECO:0007669"/>
    <property type="project" value="UniProtKB-UniRule"/>
</dbReference>
<protein>
    <recommendedName>
        <fullName evidence="5">RRM domain-containing protein</fullName>
    </recommendedName>
</protein>
<name>A0A2S4PT73_9PEZI</name>
<keyword evidence="1" id="KW-0677">Repeat</keyword>
<dbReference type="InterPro" id="IPR012677">
    <property type="entry name" value="Nucleotide-bd_a/b_plait_sf"/>
</dbReference>
<keyword evidence="2 3" id="KW-0694">RNA-binding</keyword>
<accession>A0A2S4PT73</accession>
<dbReference type="InterPro" id="IPR035979">
    <property type="entry name" value="RBD_domain_sf"/>
</dbReference>
<comment type="caution">
    <text evidence="6">The sequence shown here is derived from an EMBL/GenBank/DDBJ whole genome shotgun (WGS) entry which is preliminary data.</text>
</comment>
<feature type="non-terminal residue" evidence="6">
    <location>
        <position position="1"/>
    </location>
</feature>
<dbReference type="PROSITE" id="PS50102">
    <property type="entry name" value="RRM"/>
    <property type="match status" value="2"/>
</dbReference>
<dbReference type="EMBL" id="PEDP01000676">
    <property type="protein sequence ID" value="POS85237.1"/>
    <property type="molecule type" value="Genomic_DNA"/>
</dbReference>